<evidence type="ECO:0000313" key="1">
    <source>
        <dbReference type="EMBL" id="CCD50296.1"/>
    </source>
</evidence>
<dbReference type="HOGENOM" id="CLU_3299275_0_0_1"/>
<evidence type="ECO:0000313" key="2">
    <source>
        <dbReference type="Proteomes" id="UP000008177"/>
    </source>
</evidence>
<dbReference type="EMBL" id="FQ790325">
    <property type="protein sequence ID" value="CCD50296.1"/>
    <property type="molecule type" value="Genomic_DNA"/>
</dbReference>
<sequence>MVTIYIWFSFYEKVSIRKCSNRMHCIALQCRNVLSIEGVL</sequence>
<dbReference type="Proteomes" id="UP000008177">
    <property type="component" value="Unplaced contigs"/>
</dbReference>
<proteinExistence type="predicted"/>
<organism evidence="1 2">
    <name type="scientific">Botryotinia fuckeliana (strain T4)</name>
    <name type="common">Noble rot fungus</name>
    <name type="synonym">Botrytis cinerea</name>
    <dbReference type="NCBI Taxonomy" id="999810"/>
    <lineage>
        <taxon>Eukaryota</taxon>
        <taxon>Fungi</taxon>
        <taxon>Dikarya</taxon>
        <taxon>Ascomycota</taxon>
        <taxon>Pezizomycotina</taxon>
        <taxon>Leotiomycetes</taxon>
        <taxon>Helotiales</taxon>
        <taxon>Sclerotiniaceae</taxon>
        <taxon>Botrytis</taxon>
    </lineage>
</organism>
<protein>
    <submittedName>
        <fullName evidence="1">Uncharacterized protein</fullName>
    </submittedName>
</protein>
<dbReference type="AlphaFoldDB" id="G2YF89"/>
<name>G2YF89_BOTF4</name>
<reference evidence="2" key="1">
    <citation type="journal article" date="2011" name="PLoS Genet.">
        <title>Genomic analysis of the necrotrophic fungal pathogens Sclerotinia sclerotiorum and Botrytis cinerea.</title>
        <authorList>
            <person name="Amselem J."/>
            <person name="Cuomo C.A."/>
            <person name="van Kan J.A."/>
            <person name="Viaud M."/>
            <person name="Benito E.P."/>
            <person name="Couloux A."/>
            <person name="Coutinho P.M."/>
            <person name="de Vries R.P."/>
            <person name="Dyer P.S."/>
            <person name="Fillinger S."/>
            <person name="Fournier E."/>
            <person name="Gout L."/>
            <person name="Hahn M."/>
            <person name="Kohn L."/>
            <person name="Lapalu N."/>
            <person name="Plummer K.M."/>
            <person name="Pradier J.M."/>
            <person name="Quevillon E."/>
            <person name="Sharon A."/>
            <person name="Simon A."/>
            <person name="ten Have A."/>
            <person name="Tudzynski B."/>
            <person name="Tudzynski P."/>
            <person name="Wincker P."/>
            <person name="Andrew M."/>
            <person name="Anthouard V."/>
            <person name="Beever R.E."/>
            <person name="Beffa R."/>
            <person name="Benoit I."/>
            <person name="Bouzid O."/>
            <person name="Brault B."/>
            <person name="Chen Z."/>
            <person name="Choquer M."/>
            <person name="Collemare J."/>
            <person name="Cotton P."/>
            <person name="Danchin E.G."/>
            <person name="Da Silva C."/>
            <person name="Gautier A."/>
            <person name="Giraud C."/>
            <person name="Giraud T."/>
            <person name="Gonzalez C."/>
            <person name="Grossetete S."/>
            <person name="Guldener U."/>
            <person name="Henrissat B."/>
            <person name="Howlett B.J."/>
            <person name="Kodira C."/>
            <person name="Kretschmer M."/>
            <person name="Lappartient A."/>
            <person name="Leroch M."/>
            <person name="Levis C."/>
            <person name="Mauceli E."/>
            <person name="Neuveglise C."/>
            <person name="Oeser B."/>
            <person name="Pearson M."/>
            <person name="Poulain J."/>
            <person name="Poussereau N."/>
            <person name="Quesneville H."/>
            <person name="Rascle C."/>
            <person name="Schumacher J."/>
            <person name="Segurens B."/>
            <person name="Sexton A."/>
            <person name="Silva E."/>
            <person name="Sirven C."/>
            <person name="Soanes D.M."/>
            <person name="Talbot N.J."/>
            <person name="Templeton M."/>
            <person name="Yandava C."/>
            <person name="Yarden O."/>
            <person name="Zeng Q."/>
            <person name="Rollins J.A."/>
            <person name="Lebrun M.H."/>
            <person name="Dickman M."/>
        </authorList>
    </citation>
    <scope>NUCLEOTIDE SEQUENCE [LARGE SCALE GENOMIC DNA]</scope>
    <source>
        <strain evidence="2">T4</strain>
    </source>
</reference>
<accession>G2YF89</accession>
<dbReference type="InParanoid" id="G2YF89"/>
<gene>
    <name evidence="1" type="ORF">BofuT4_uP089830.1</name>
</gene>